<keyword evidence="3" id="KW-1133">Transmembrane helix</keyword>
<dbReference type="SUPFAM" id="SSF103511">
    <property type="entry name" value="Chlorophyll a-b binding protein"/>
    <property type="match status" value="2"/>
</dbReference>
<protein>
    <submittedName>
        <fullName evidence="5">Uncharacterized protein</fullName>
    </submittedName>
</protein>
<evidence type="ECO:0000256" key="3">
    <source>
        <dbReference type="ARBA" id="ARBA00022989"/>
    </source>
</evidence>
<reference evidence="5" key="2">
    <citation type="submission" date="2020-11" db="EMBL/GenBank/DDBJ databases">
        <authorList>
            <person name="Cecchin M."/>
            <person name="Marcolungo L."/>
            <person name="Rossato M."/>
            <person name="Girolomoni L."/>
            <person name="Cosentino E."/>
            <person name="Cuine S."/>
            <person name="Li-Beisson Y."/>
            <person name="Delledonne M."/>
            <person name="Ballottari M."/>
        </authorList>
    </citation>
    <scope>NUCLEOTIDE SEQUENCE</scope>
    <source>
        <strain evidence="5">211/11P</strain>
        <tissue evidence="5">Whole cell</tissue>
    </source>
</reference>
<dbReference type="Gene3D" id="1.10.3460.10">
    <property type="entry name" value="Chlorophyll a/b binding protein domain"/>
    <property type="match status" value="1"/>
</dbReference>
<evidence type="ECO:0000256" key="1">
    <source>
        <dbReference type="ARBA" id="ARBA00004141"/>
    </source>
</evidence>
<dbReference type="AlphaFoldDB" id="A0A9D4Z124"/>
<evidence type="ECO:0000256" key="4">
    <source>
        <dbReference type="ARBA" id="ARBA00023136"/>
    </source>
</evidence>
<evidence type="ECO:0000313" key="5">
    <source>
        <dbReference type="EMBL" id="KAI3436800.1"/>
    </source>
</evidence>
<sequence length="256" mass="27074">MQTATFGSAQPFVSSTVLTGFRQTVHPATFRASRNFVVRAFKDGNEDGTGPRTKILQTGTDIRATQFTADLVVAKPTIALGFTKQNELFVGRAAMVGVAAALVGEVLTGSGPLAQLGYEFHESVADVEIEILAVIAFNLIAALLPAKGKFVADEVELQERPAGPLQDPTISILQPRKFFGISGFGFSKANELFVGRVAQLGFAAGLIGEAITGKGMLEQFGLETGIPLHQAEPLLLAFIGFILFASVNEGSGKFVD</sequence>
<reference evidence="5" key="1">
    <citation type="journal article" date="2019" name="Plant J.">
        <title>Chlorella vulgaris genome assembly and annotation reveals the molecular basis for metabolic acclimation to high light conditions.</title>
        <authorList>
            <person name="Cecchin M."/>
            <person name="Marcolungo L."/>
            <person name="Rossato M."/>
            <person name="Girolomoni L."/>
            <person name="Cosentino E."/>
            <person name="Cuine S."/>
            <person name="Li-Beisson Y."/>
            <person name="Delledonne M."/>
            <person name="Ballottari M."/>
        </authorList>
    </citation>
    <scope>NUCLEOTIDE SEQUENCE</scope>
    <source>
        <strain evidence="5">211/11P</strain>
    </source>
</reference>
<proteinExistence type="predicted"/>
<gene>
    <name evidence="5" type="ORF">D9Q98_006210</name>
</gene>
<dbReference type="GO" id="GO:0016020">
    <property type="term" value="C:membrane"/>
    <property type="evidence" value="ECO:0007669"/>
    <property type="project" value="UniProtKB-SubCell"/>
</dbReference>
<organism evidence="5 6">
    <name type="scientific">Chlorella vulgaris</name>
    <name type="common">Green alga</name>
    <dbReference type="NCBI Taxonomy" id="3077"/>
    <lineage>
        <taxon>Eukaryota</taxon>
        <taxon>Viridiplantae</taxon>
        <taxon>Chlorophyta</taxon>
        <taxon>core chlorophytes</taxon>
        <taxon>Trebouxiophyceae</taxon>
        <taxon>Chlorellales</taxon>
        <taxon>Chlorellaceae</taxon>
        <taxon>Chlorella clade</taxon>
        <taxon>Chlorella</taxon>
    </lineage>
</organism>
<keyword evidence="4" id="KW-0472">Membrane</keyword>
<keyword evidence="2" id="KW-0812">Transmembrane</keyword>
<name>A0A9D4Z124_CHLVU</name>
<dbReference type="EMBL" id="SIDB01000002">
    <property type="protein sequence ID" value="KAI3436800.1"/>
    <property type="molecule type" value="Genomic_DNA"/>
</dbReference>
<evidence type="ECO:0000313" key="6">
    <source>
        <dbReference type="Proteomes" id="UP001055712"/>
    </source>
</evidence>
<dbReference type="PANTHER" id="PTHR14154">
    <property type="entry name" value="UPF0041 BRAIN PROTEIN 44-RELATED"/>
    <property type="match status" value="1"/>
</dbReference>
<dbReference type="OrthoDB" id="48883at2759"/>
<dbReference type="Proteomes" id="UP001055712">
    <property type="component" value="Unassembled WGS sequence"/>
</dbReference>
<evidence type="ECO:0000256" key="2">
    <source>
        <dbReference type="ARBA" id="ARBA00022692"/>
    </source>
</evidence>
<comment type="caution">
    <text evidence="5">The sequence shown here is derived from an EMBL/GenBank/DDBJ whole genome shotgun (WGS) entry which is preliminary data.</text>
</comment>
<comment type="subcellular location">
    <subcellularLocation>
        <location evidence="1">Membrane</location>
        <topology evidence="1">Multi-pass membrane protein</topology>
    </subcellularLocation>
</comment>
<keyword evidence="6" id="KW-1185">Reference proteome</keyword>
<accession>A0A9D4Z124</accession>